<keyword evidence="4 5" id="KW-0833">Ubl conjugation pathway</keyword>
<evidence type="ECO:0000256" key="1">
    <source>
        <dbReference type="ARBA" id="ARBA00000900"/>
    </source>
</evidence>
<dbReference type="KEGG" id="pda:103704330"/>
<dbReference type="GeneID" id="103704330"/>
<organism evidence="7 8">
    <name type="scientific">Phoenix dactylifera</name>
    <name type="common">Date palm</name>
    <dbReference type="NCBI Taxonomy" id="42345"/>
    <lineage>
        <taxon>Eukaryota</taxon>
        <taxon>Viridiplantae</taxon>
        <taxon>Streptophyta</taxon>
        <taxon>Embryophyta</taxon>
        <taxon>Tracheophyta</taxon>
        <taxon>Spermatophyta</taxon>
        <taxon>Magnoliopsida</taxon>
        <taxon>Liliopsida</taxon>
        <taxon>Arecaceae</taxon>
        <taxon>Coryphoideae</taxon>
        <taxon>Phoeniceae</taxon>
        <taxon>Phoenix</taxon>
    </lineage>
</organism>
<name>A0A8B7BUP3_PHODC</name>
<evidence type="ECO:0000256" key="5">
    <source>
        <dbReference type="RuleBase" id="RU369093"/>
    </source>
</evidence>
<reference evidence="7" key="1">
    <citation type="journal article" date="2019" name="Nat. Commun.">
        <title>Genome-wide association mapping of date palm fruit traits.</title>
        <authorList>
            <person name="Hazzouri K.M."/>
            <person name="Gros-Balthazard M."/>
            <person name="Flowers J.M."/>
            <person name="Copetti D."/>
            <person name="Lemansour A."/>
            <person name="Lebrun M."/>
            <person name="Masmoudi K."/>
            <person name="Ferrand S."/>
            <person name="Dhar M.I."/>
            <person name="Fresquez Z.A."/>
            <person name="Rosas U."/>
            <person name="Zhang J."/>
            <person name="Talag J."/>
            <person name="Lee S."/>
            <person name="Kudrna D."/>
            <person name="Powell R.F."/>
            <person name="Leitch I.J."/>
            <person name="Krueger R.R."/>
            <person name="Wing R.A."/>
            <person name="Amiri K.M.A."/>
            <person name="Purugganan M.D."/>
        </authorList>
    </citation>
    <scope>NUCLEOTIDE SEQUENCE [LARGE SCALE GENOMIC DNA]</scope>
    <source>
        <strain evidence="7">cv. Khalas</strain>
    </source>
</reference>
<dbReference type="InterPro" id="IPR011989">
    <property type="entry name" value="ARM-like"/>
</dbReference>
<dbReference type="SMART" id="SM00504">
    <property type="entry name" value="Ubox"/>
    <property type="match status" value="1"/>
</dbReference>
<keyword evidence="7" id="KW-1185">Reference proteome</keyword>
<dbReference type="PANTHER" id="PTHR22849">
    <property type="entry name" value="WDSAM1 PROTEIN"/>
    <property type="match status" value="1"/>
</dbReference>
<dbReference type="GO" id="GO:0061630">
    <property type="term" value="F:ubiquitin protein ligase activity"/>
    <property type="evidence" value="ECO:0007669"/>
    <property type="project" value="UniProtKB-UniRule"/>
</dbReference>
<dbReference type="InterPro" id="IPR045185">
    <property type="entry name" value="PUB22/23/24-like"/>
</dbReference>
<dbReference type="SUPFAM" id="SSF57850">
    <property type="entry name" value="RING/U-box"/>
    <property type="match status" value="1"/>
</dbReference>
<evidence type="ECO:0000313" key="7">
    <source>
        <dbReference type="Proteomes" id="UP000228380"/>
    </source>
</evidence>
<dbReference type="OrthoDB" id="10064100at2759"/>
<dbReference type="InterPro" id="IPR058678">
    <property type="entry name" value="ARM_PUB"/>
</dbReference>
<feature type="domain" description="U-box" evidence="6">
    <location>
        <begin position="18"/>
        <end position="92"/>
    </location>
</feature>
<dbReference type="GO" id="GO:0016567">
    <property type="term" value="P:protein ubiquitination"/>
    <property type="evidence" value="ECO:0007669"/>
    <property type="project" value="UniProtKB-UniRule"/>
</dbReference>
<evidence type="ECO:0000256" key="4">
    <source>
        <dbReference type="ARBA" id="ARBA00022786"/>
    </source>
</evidence>
<dbReference type="CDD" id="cd16664">
    <property type="entry name" value="RING-Ubox_PUB"/>
    <property type="match status" value="1"/>
</dbReference>
<evidence type="ECO:0000259" key="6">
    <source>
        <dbReference type="PROSITE" id="PS51698"/>
    </source>
</evidence>
<comment type="pathway">
    <text evidence="2 5">Protein modification; protein ubiquitination.</text>
</comment>
<dbReference type="FunFam" id="3.30.40.10:FF:000442">
    <property type="entry name" value="RING-type E3 ubiquitin transferase"/>
    <property type="match status" value="1"/>
</dbReference>
<sequence length="421" mass="43957">MGGRESSRRRRVRPLEVRLPTYFRCPISLEVMKSPVSLCTGVTYDRASIQRWLDSGNRTCPATRQPLPSTDLVPNLTLRRLIHLWSSTSSSSAVADDISSSPDPLPSLRDLAAFFSDPAVDDTEKNRLLAAGGLAPALAAQIVKEDAGMETVEAAIRVLALVLSMDGTHEGNGRVAISALLADLDGSVSALIAVLQKGSSLESRIDSARVLDSILSSPSDCVAEGTKISIAEKPELIPELVRLIGGETKVDPAAADAGLRCLTGILAAAGRRVRVPMVRAGLVAAAARALAEEDVAAGAAERALRVMEEVAACAEGRAAICEAAEECVGAVMGRVMRVGREGREAAVVVLWAVCCGGGGDQRAREAVAGASGGLAKILVLKQGDCSPAAGRMAGDLLRIFRADAKSCLAGYDSKTIHITPF</sequence>
<dbReference type="AlphaFoldDB" id="A0A8B7BUP3"/>
<reference evidence="8" key="2">
    <citation type="submission" date="2025-08" db="UniProtKB">
        <authorList>
            <consortium name="RefSeq"/>
        </authorList>
    </citation>
    <scope>IDENTIFICATION</scope>
    <source>
        <tissue evidence="8">Young leaves</tissue>
    </source>
</reference>
<evidence type="ECO:0000256" key="3">
    <source>
        <dbReference type="ARBA" id="ARBA00022679"/>
    </source>
</evidence>
<accession>A0A8B7BUP3</accession>
<dbReference type="SUPFAM" id="SSF48371">
    <property type="entry name" value="ARM repeat"/>
    <property type="match status" value="1"/>
</dbReference>
<dbReference type="PROSITE" id="PS51698">
    <property type="entry name" value="U_BOX"/>
    <property type="match status" value="1"/>
</dbReference>
<dbReference type="PANTHER" id="PTHR22849:SF163">
    <property type="entry name" value="U-BOX DOMAIN-CONTAINING PROTEIN"/>
    <property type="match status" value="1"/>
</dbReference>
<dbReference type="InterPro" id="IPR045210">
    <property type="entry name" value="RING-Ubox_PUB"/>
</dbReference>
<dbReference type="RefSeq" id="XP_008785789.2">
    <property type="nucleotide sequence ID" value="XM_008787567.4"/>
</dbReference>
<dbReference type="InterPro" id="IPR003613">
    <property type="entry name" value="Ubox_domain"/>
</dbReference>
<dbReference type="InterPro" id="IPR016024">
    <property type="entry name" value="ARM-type_fold"/>
</dbReference>
<keyword evidence="3 5" id="KW-0808">Transferase</keyword>
<evidence type="ECO:0000256" key="2">
    <source>
        <dbReference type="ARBA" id="ARBA00004906"/>
    </source>
</evidence>
<evidence type="ECO:0000313" key="8">
    <source>
        <dbReference type="RefSeq" id="XP_008785789.2"/>
    </source>
</evidence>
<gene>
    <name evidence="8" type="primary">LOC103704330</name>
</gene>
<dbReference type="EC" id="2.3.2.27" evidence="5"/>
<dbReference type="Pfam" id="PF25598">
    <property type="entry name" value="ARM_PUB"/>
    <property type="match status" value="1"/>
</dbReference>
<dbReference type="UniPathway" id="UPA00143"/>
<proteinExistence type="predicted"/>
<dbReference type="InterPro" id="IPR013083">
    <property type="entry name" value="Znf_RING/FYVE/PHD"/>
</dbReference>
<dbReference type="Gene3D" id="1.25.10.10">
    <property type="entry name" value="Leucine-rich Repeat Variant"/>
    <property type="match status" value="1"/>
</dbReference>
<protein>
    <recommendedName>
        <fullName evidence="5 6">U-box domain-containing protein</fullName>
        <ecNumber evidence="5">2.3.2.27</ecNumber>
    </recommendedName>
    <alternativeName>
        <fullName evidence="5">RING-type E3 ubiquitin transferase PUB</fullName>
    </alternativeName>
</protein>
<dbReference type="Gene3D" id="3.30.40.10">
    <property type="entry name" value="Zinc/RING finger domain, C3HC4 (zinc finger)"/>
    <property type="match status" value="1"/>
</dbReference>
<comment type="function">
    <text evidence="5">Functions as an E3 ubiquitin ligase.</text>
</comment>
<dbReference type="Proteomes" id="UP000228380">
    <property type="component" value="Chromosome 1"/>
</dbReference>
<comment type="catalytic activity">
    <reaction evidence="1 5">
        <text>S-ubiquitinyl-[E2 ubiquitin-conjugating enzyme]-L-cysteine + [acceptor protein]-L-lysine = [E2 ubiquitin-conjugating enzyme]-L-cysteine + N(6)-ubiquitinyl-[acceptor protein]-L-lysine.</text>
        <dbReference type="EC" id="2.3.2.27"/>
    </reaction>
</comment>
<dbReference type="Pfam" id="PF04564">
    <property type="entry name" value="U-box"/>
    <property type="match status" value="1"/>
</dbReference>